<proteinExistence type="predicted"/>
<gene>
    <name evidence="2" type="ORF">NAEGRDRAFT_69500</name>
</gene>
<name>D2VKS9_NAEGR</name>
<dbReference type="Proteomes" id="UP000006671">
    <property type="component" value="Unassembled WGS sequence"/>
</dbReference>
<evidence type="ECO:0000256" key="1">
    <source>
        <dbReference type="SAM" id="Phobius"/>
    </source>
</evidence>
<keyword evidence="1" id="KW-0812">Transmembrane</keyword>
<dbReference type="EMBL" id="GG738878">
    <property type="protein sequence ID" value="EFC42648.1"/>
    <property type="molecule type" value="Genomic_DNA"/>
</dbReference>
<dbReference type="VEuPathDB" id="AmoebaDB:NAEGRDRAFT_69500"/>
<evidence type="ECO:0000313" key="2">
    <source>
        <dbReference type="EMBL" id="EFC42648.1"/>
    </source>
</evidence>
<reference evidence="2 3" key="1">
    <citation type="journal article" date="2010" name="Cell">
        <title>The genome of Naegleria gruberi illuminates early eukaryotic versatility.</title>
        <authorList>
            <person name="Fritz-Laylin L.K."/>
            <person name="Prochnik S.E."/>
            <person name="Ginger M.L."/>
            <person name="Dacks J.B."/>
            <person name="Carpenter M.L."/>
            <person name="Field M.C."/>
            <person name="Kuo A."/>
            <person name="Paredez A."/>
            <person name="Chapman J."/>
            <person name="Pham J."/>
            <person name="Shu S."/>
            <person name="Neupane R."/>
            <person name="Cipriano M."/>
            <person name="Mancuso J."/>
            <person name="Tu H."/>
            <person name="Salamov A."/>
            <person name="Lindquist E."/>
            <person name="Shapiro H."/>
            <person name="Lucas S."/>
            <person name="Grigoriev I.V."/>
            <person name="Cande W.Z."/>
            <person name="Fulton C."/>
            <person name="Rokhsar D.S."/>
            <person name="Dawson S.C."/>
        </authorList>
    </citation>
    <scope>NUCLEOTIDE SEQUENCE [LARGE SCALE GENOMIC DNA]</scope>
    <source>
        <strain evidence="2 3">NEG-M</strain>
    </source>
</reference>
<dbReference type="InterPro" id="IPR036188">
    <property type="entry name" value="FAD/NAD-bd_sf"/>
</dbReference>
<keyword evidence="1" id="KW-1133">Transmembrane helix</keyword>
<dbReference type="RefSeq" id="XP_002675392.1">
    <property type="nucleotide sequence ID" value="XM_002675346.1"/>
</dbReference>
<dbReference type="KEGG" id="ngr:NAEGRDRAFT_69500"/>
<dbReference type="OrthoDB" id="655030at2759"/>
<protein>
    <submittedName>
        <fullName evidence="2">Predicted protein</fullName>
    </submittedName>
</protein>
<keyword evidence="1" id="KW-0472">Membrane</keyword>
<organism evidence="3">
    <name type="scientific">Naegleria gruberi</name>
    <name type="common">Amoeba</name>
    <dbReference type="NCBI Taxonomy" id="5762"/>
    <lineage>
        <taxon>Eukaryota</taxon>
        <taxon>Discoba</taxon>
        <taxon>Heterolobosea</taxon>
        <taxon>Tetramitia</taxon>
        <taxon>Eutetramitia</taxon>
        <taxon>Vahlkampfiidae</taxon>
        <taxon>Naegleria</taxon>
    </lineage>
</organism>
<dbReference type="SUPFAM" id="SSF51905">
    <property type="entry name" value="FAD/NAD(P)-binding domain"/>
    <property type="match status" value="1"/>
</dbReference>
<dbReference type="AlphaFoldDB" id="D2VKS9"/>
<feature type="transmembrane region" description="Helical" evidence="1">
    <location>
        <begin position="20"/>
        <end position="37"/>
    </location>
</feature>
<dbReference type="Gene3D" id="3.30.9.30">
    <property type="match status" value="1"/>
</dbReference>
<evidence type="ECO:0000313" key="3">
    <source>
        <dbReference type="Proteomes" id="UP000006671"/>
    </source>
</evidence>
<dbReference type="Gene3D" id="3.50.50.60">
    <property type="entry name" value="FAD/NAD(P)-binding domain"/>
    <property type="match status" value="1"/>
</dbReference>
<sequence length="203" mass="22330">MNKRKSLHANSSNSSRSFRVLICGGGVSGLVFAHYLLNQEGCEGMKLPIEITFVEKATRYAQVGALITVDGQQTLDILGDIGVSSTTLHVPLEKHHYVDYKGKLIRDFDASLIHKYKDISKLFERATVHSILYDKIGPQIADFRFKTVVQSISETSRGQGVKILLVDRNTSSSNDRLSLASGRCGVSPSLHIDQNLLGPIDIC</sequence>
<accession>D2VKS9</accession>
<dbReference type="InParanoid" id="D2VKS9"/>
<dbReference type="GeneID" id="8854891"/>
<keyword evidence="3" id="KW-1185">Reference proteome</keyword>